<gene>
    <name evidence="10" type="ORF">WN944_022227</name>
</gene>
<evidence type="ECO:0000256" key="2">
    <source>
        <dbReference type="ARBA" id="ARBA00022614"/>
    </source>
</evidence>
<evidence type="ECO:0000256" key="1">
    <source>
        <dbReference type="ARBA" id="ARBA00008894"/>
    </source>
</evidence>
<dbReference type="SUPFAM" id="SSF52540">
    <property type="entry name" value="P-loop containing nucleoside triphosphate hydrolases"/>
    <property type="match status" value="1"/>
</dbReference>
<dbReference type="EMBL" id="JBCGBO010000001">
    <property type="protein sequence ID" value="KAK9229268.1"/>
    <property type="molecule type" value="Genomic_DNA"/>
</dbReference>
<dbReference type="Pfam" id="PF23559">
    <property type="entry name" value="WHD_DRP"/>
    <property type="match status" value="1"/>
</dbReference>
<dbReference type="GO" id="GO:0005524">
    <property type="term" value="F:ATP binding"/>
    <property type="evidence" value="ECO:0007669"/>
    <property type="project" value="UniProtKB-KW"/>
</dbReference>
<feature type="domain" description="NB-ARC" evidence="7">
    <location>
        <begin position="153"/>
        <end position="320"/>
    </location>
</feature>
<dbReference type="Gene3D" id="3.80.10.10">
    <property type="entry name" value="Ribonuclease Inhibitor"/>
    <property type="match status" value="2"/>
</dbReference>
<dbReference type="Gene3D" id="1.10.10.10">
    <property type="entry name" value="Winged helix-like DNA-binding domain superfamily/Winged helix DNA-binding domain"/>
    <property type="match status" value="1"/>
</dbReference>
<dbReference type="Pfam" id="PF23247">
    <property type="entry name" value="LRR_RPS2"/>
    <property type="match status" value="1"/>
</dbReference>
<dbReference type="InterPro" id="IPR050905">
    <property type="entry name" value="Plant_NBS-LRR"/>
</dbReference>
<comment type="caution">
    <text evidence="10">The sequence shown here is derived from an EMBL/GenBank/DDBJ whole genome shotgun (WGS) entry which is preliminary data.</text>
</comment>
<keyword evidence="3" id="KW-0677">Repeat</keyword>
<dbReference type="SUPFAM" id="SSF52058">
    <property type="entry name" value="L domain-like"/>
    <property type="match status" value="1"/>
</dbReference>
<keyword evidence="4" id="KW-0547">Nucleotide-binding</keyword>
<dbReference type="Gene3D" id="3.40.50.300">
    <property type="entry name" value="P-loop containing nucleotide triphosphate hydrolases"/>
    <property type="match status" value="1"/>
</dbReference>
<dbReference type="InterPro" id="IPR057135">
    <property type="entry name" value="At4g27190-like_LRR"/>
</dbReference>
<dbReference type="FunFam" id="3.40.50.300:FF:001091">
    <property type="entry name" value="Probable disease resistance protein At1g61300"/>
    <property type="match status" value="1"/>
</dbReference>
<evidence type="ECO:0000313" key="11">
    <source>
        <dbReference type="Proteomes" id="UP001428341"/>
    </source>
</evidence>
<dbReference type="FunFam" id="1.10.8.430:FF:000003">
    <property type="entry name" value="Probable disease resistance protein At5g66910"/>
    <property type="match status" value="1"/>
</dbReference>
<dbReference type="PANTHER" id="PTHR33463:SF220">
    <property type="entry name" value="NB-ARC DOMAIN-CONTAINING PROTEIN"/>
    <property type="match status" value="1"/>
</dbReference>
<dbReference type="Proteomes" id="UP001428341">
    <property type="component" value="Unassembled WGS sequence"/>
</dbReference>
<evidence type="ECO:0000259" key="7">
    <source>
        <dbReference type="Pfam" id="PF00931"/>
    </source>
</evidence>
<sequence length="898" mass="102239">MGNVCSAQFSCDGTISRCLDCIVSKAGYICHLKDNLYALRTDFQKLIEARNDVQIRVIVAEQRQMRRLQQVQGWLSRVQDVEKEVPRLSRKINLGGFCSGNCVERYKDGKRVVELLKNVQSLRKEGDFKDVAQTVPENPVDERPLPPTVVGLQSTLDRVWRCLTEEPVGIVGLYGMGGVGKTTLLTQINNSFLHTPNNFDFVIWEVVSRDLQLGKIQESIAKKIGLCNESWDSKSFDEKAQEIFKTMRNTKFVLLLDDIWELVDLAQVGLPVPSRTSASKVVFTTREFEVCGQMDAHKSFKVECLGYEDAWRLFEEKVGRDILDSHPDIPELAETVARECGGLPLALITVGRAMASKKAPREWEHAIEVLRSSASKFSGMEKRVLSRLKFSYDFLPSNETRFCLLYCSLFPEDYSISIEDLIDCWICEGFLDEYNGIGARNQGYSLIRCLLHACLLEEEDDNRVKMHDVVRDMALWIASTTEKQEERYLVLAGVGLTETPRSELWQEVTRMSLMQNKIWRLPESPASPHLLTLFLSSNYISMANEEFFQSMASLRVLKLSHTLLPRHFLVGISNLFSLQNLDLSETGIEGLPLELRYLVNLKCLNLESTYRISKIPGQLISNLKMLEALRMFKCGSREQESDSILSGGSLVLVEELLGLKHLNVLTITLHSFAALQRLLTSPSLQSIVSNTPSLSLTNCRSLSSLSVLTLASLRHLEALDMRYCKDLEEMEIDYAGGEVKRIRETHGFFSLHKVSIWGSKLRHVTWLILAPNLKLIQMYDCRCLEEIISLEKLGEVPSEEMQNLIPFARLERLSLGGLENLRSIYPRALPFPHLKELHVTLCPKLKKLPFDCTSGQERKLIIKGQEEWWNNLQWDDQATQNAFLPYFKTNVFFPLCGE</sequence>
<dbReference type="GO" id="GO:0006952">
    <property type="term" value="P:defense response"/>
    <property type="evidence" value="ECO:0007669"/>
    <property type="project" value="UniProtKB-KW"/>
</dbReference>
<evidence type="ECO:0000256" key="3">
    <source>
        <dbReference type="ARBA" id="ARBA00022737"/>
    </source>
</evidence>
<evidence type="ECO:0000256" key="5">
    <source>
        <dbReference type="ARBA" id="ARBA00022821"/>
    </source>
</evidence>
<keyword evidence="5" id="KW-0611">Plant defense</keyword>
<keyword evidence="2" id="KW-0433">Leucine-rich repeat</keyword>
<comment type="similarity">
    <text evidence="1">Belongs to the disease resistance NB-LRR family.</text>
</comment>
<evidence type="ECO:0000259" key="8">
    <source>
        <dbReference type="Pfam" id="PF23247"/>
    </source>
</evidence>
<dbReference type="FunFam" id="1.10.10.10:FF:000322">
    <property type="entry name" value="Probable disease resistance protein At1g63360"/>
    <property type="match status" value="1"/>
</dbReference>
<reference evidence="10 11" key="1">
    <citation type="submission" date="2024-05" db="EMBL/GenBank/DDBJ databases">
        <title>Haplotype-resolved chromosome-level genome assembly of Huyou (Citrus changshanensis).</title>
        <authorList>
            <person name="Miao C."/>
            <person name="Chen W."/>
            <person name="Wu Y."/>
            <person name="Wang L."/>
            <person name="Zhao S."/>
            <person name="Grierson D."/>
            <person name="Xu C."/>
            <person name="Chen K."/>
        </authorList>
    </citation>
    <scope>NUCLEOTIDE SEQUENCE [LARGE SCALE GENOMIC DNA]</scope>
    <source>
        <strain evidence="10">01-14</strain>
        <tissue evidence="10">Leaf</tissue>
    </source>
</reference>
<dbReference type="InterPro" id="IPR058922">
    <property type="entry name" value="WHD_DRP"/>
</dbReference>
<protein>
    <recommendedName>
        <fullName evidence="12">AAA+ ATPase domain-containing protein</fullName>
    </recommendedName>
</protein>
<name>A0AAP0N0H8_9ROSI</name>
<organism evidence="10 11">
    <name type="scientific">Citrus x changshan-huyou</name>
    <dbReference type="NCBI Taxonomy" id="2935761"/>
    <lineage>
        <taxon>Eukaryota</taxon>
        <taxon>Viridiplantae</taxon>
        <taxon>Streptophyta</taxon>
        <taxon>Embryophyta</taxon>
        <taxon>Tracheophyta</taxon>
        <taxon>Spermatophyta</taxon>
        <taxon>Magnoliopsida</taxon>
        <taxon>eudicotyledons</taxon>
        <taxon>Gunneridae</taxon>
        <taxon>Pentapetalae</taxon>
        <taxon>rosids</taxon>
        <taxon>malvids</taxon>
        <taxon>Sapindales</taxon>
        <taxon>Rutaceae</taxon>
        <taxon>Aurantioideae</taxon>
        <taxon>Citrus</taxon>
    </lineage>
</organism>
<dbReference type="Pfam" id="PF13855">
    <property type="entry name" value="LRR_8"/>
    <property type="match status" value="1"/>
</dbReference>
<dbReference type="InterPro" id="IPR032675">
    <property type="entry name" value="LRR_dom_sf"/>
</dbReference>
<dbReference type="PANTHER" id="PTHR33463">
    <property type="entry name" value="NB-ARC DOMAIN-CONTAINING PROTEIN-RELATED"/>
    <property type="match status" value="1"/>
</dbReference>
<evidence type="ECO:0000256" key="4">
    <source>
        <dbReference type="ARBA" id="ARBA00022741"/>
    </source>
</evidence>
<dbReference type="InterPro" id="IPR027417">
    <property type="entry name" value="P-loop_NTPase"/>
</dbReference>
<proteinExistence type="inferred from homology"/>
<dbReference type="InterPro" id="IPR042197">
    <property type="entry name" value="Apaf_helical"/>
</dbReference>
<dbReference type="InterPro" id="IPR002182">
    <property type="entry name" value="NB-ARC"/>
</dbReference>
<evidence type="ECO:0000259" key="9">
    <source>
        <dbReference type="Pfam" id="PF23559"/>
    </source>
</evidence>
<feature type="domain" description="Disease resistance protein winged helix" evidence="9">
    <location>
        <begin position="409"/>
        <end position="474"/>
    </location>
</feature>
<dbReference type="Gene3D" id="1.10.8.430">
    <property type="entry name" value="Helical domain of apoptotic protease-activating factors"/>
    <property type="match status" value="1"/>
</dbReference>
<evidence type="ECO:0008006" key="12">
    <source>
        <dbReference type="Google" id="ProtNLM"/>
    </source>
</evidence>
<dbReference type="PRINTS" id="PR00364">
    <property type="entry name" value="DISEASERSIST"/>
</dbReference>
<dbReference type="AlphaFoldDB" id="A0AAP0N0H8"/>
<evidence type="ECO:0000313" key="10">
    <source>
        <dbReference type="EMBL" id="KAK9229268.1"/>
    </source>
</evidence>
<dbReference type="InterPro" id="IPR001611">
    <property type="entry name" value="Leu-rich_rpt"/>
</dbReference>
<accession>A0AAP0N0H8</accession>
<keyword evidence="11" id="KW-1185">Reference proteome</keyword>
<dbReference type="InterPro" id="IPR036388">
    <property type="entry name" value="WH-like_DNA-bd_sf"/>
</dbReference>
<keyword evidence="6" id="KW-0067">ATP-binding</keyword>
<dbReference type="GO" id="GO:0043531">
    <property type="term" value="F:ADP binding"/>
    <property type="evidence" value="ECO:0007669"/>
    <property type="project" value="InterPro"/>
</dbReference>
<feature type="domain" description="Disease resistance protein At4g27190-like leucine-rich repeats" evidence="8">
    <location>
        <begin position="765"/>
        <end position="848"/>
    </location>
</feature>
<dbReference type="Pfam" id="PF00931">
    <property type="entry name" value="NB-ARC"/>
    <property type="match status" value="1"/>
</dbReference>
<evidence type="ECO:0000256" key="6">
    <source>
        <dbReference type="ARBA" id="ARBA00022840"/>
    </source>
</evidence>